<organism evidence="5 6">
    <name type="scientific">Profundibacter amoris</name>
    <dbReference type="NCBI Taxonomy" id="2171755"/>
    <lineage>
        <taxon>Bacteria</taxon>
        <taxon>Pseudomonadati</taxon>
        <taxon>Pseudomonadota</taxon>
        <taxon>Alphaproteobacteria</taxon>
        <taxon>Rhodobacterales</taxon>
        <taxon>Paracoccaceae</taxon>
        <taxon>Profundibacter</taxon>
    </lineage>
</organism>
<proteinExistence type="predicted"/>
<dbReference type="PANTHER" id="PTHR33154">
    <property type="entry name" value="TRANSCRIPTIONAL REGULATOR, ARSR FAMILY"/>
    <property type="match status" value="1"/>
</dbReference>
<dbReference type="PANTHER" id="PTHR33154:SF33">
    <property type="entry name" value="TRANSCRIPTIONAL REPRESSOR SDPR"/>
    <property type="match status" value="1"/>
</dbReference>
<gene>
    <name evidence="5" type="ORF">BAR1_05600</name>
</gene>
<evidence type="ECO:0000256" key="3">
    <source>
        <dbReference type="ARBA" id="ARBA00023163"/>
    </source>
</evidence>
<accession>A0A347UF27</accession>
<dbReference type="OrthoDB" id="9804742at2"/>
<evidence type="ECO:0000256" key="2">
    <source>
        <dbReference type="ARBA" id="ARBA00023125"/>
    </source>
</evidence>
<protein>
    <submittedName>
        <fullName evidence="5">ArsR family transcriptional regulator</fullName>
    </submittedName>
</protein>
<dbReference type="InterPro" id="IPR011991">
    <property type="entry name" value="ArsR-like_HTH"/>
</dbReference>
<keyword evidence="2" id="KW-0238">DNA-binding</keyword>
<sequence>MKPNKRQEKYAAFFQALSHRRRQMICDILLKQGPKGLTFSELQRQSGLQASTLSHHLWFMDRGGVLRRKQKGRETVLSVDFTFLRKLSSGYGERALVALSPA</sequence>
<dbReference type="PROSITE" id="PS50987">
    <property type="entry name" value="HTH_ARSR_2"/>
    <property type="match status" value="1"/>
</dbReference>
<dbReference type="Proteomes" id="UP000261704">
    <property type="component" value="Chromosome"/>
</dbReference>
<dbReference type="InterPro" id="IPR051081">
    <property type="entry name" value="HTH_MetalResp_TranReg"/>
</dbReference>
<evidence type="ECO:0000256" key="1">
    <source>
        <dbReference type="ARBA" id="ARBA00023015"/>
    </source>
</evidence>
<dbReference type="InterPro" id="IPR001845">
    <property type="entry name" value="HTH_ArsR_DNA-bd_dom"/>
</dbReference>
<feature type="domain" description="HTH arsR-type" evidence="4">
    <location>
        <begin position="2"/>
        <end position="99"/>
    </location>
</feature>
<dbReference type="EMBL" id="CP032125">
    <property type="protein sequence ID" value="AXX97455.1"/>
    <property type="molecule type" value="Genomic_DNA"/>
</dbReference>
<dbReference type="SUPFAM" id="SSF46785">
    <property type="entry name" value="Winged helix' DNA-binding domain"/>
    <property type="match status" value="1"/>
</dbReference>
<dbReference type="CDD" id="cd00090">
    <property type="entry name" value="HTH_ARSR"/>
    <property type="match status" value="1"/>
</dbReference>
<keyword evidence="3" id="KW-0804">Transcription</keyword>
<evidence type="ECO:0000259" key="4">
    <source>
        <dbReference type="PROSITE" id="PS50987"/>
    </source>
</evidence>
<dbReference type="GO" id="GO:0003700">
    <property type="term" value="F:DNA-binding transcription factor activity"/>
    <property type="evidence" value="ECO:0007669"/>
    <property type="project" value="InterPro"/>
</dbReference>
<dbReference type="InterPro" id="IPR036388">
    <property type="entry name" value="WH-like_DNA-bd_sf"/>
</dbReference>
<keyword evidence="6" id="KW-1185">Reference proteome</keyword>
<dbReference type="KEGG" id="pamo:BAR1_05600"/>
<dbReference type="InterPro" id="IPR036390">
    <property type="entry name" value="WH_DNA-bd_sf"/>
</dbReference>
<keyword evidence="1" id="KW-0805">Transcription regulation</keyword>
<dbReference type="Gene3D" id="1.10.10.10">
    <property type="entry name" value="Winged helix-like DNA-binding domain superfamily/Winged helix DNA-binding domain"/>
    <property type="match status" value="1"/>
</dbReference>
<reference evidence="5 6" key="1">
    <citation type="submission" date="2018-09" db="EMBL/GenBank/DDBJ databases">
        <title>Profundibacter amoris BAR1 gen. nov., sp. nov., a new member of the Roseobacter clade isolated at Lokis Castle Vent Field on the Arctic Mid-Oceanic Ridge.</title>
        <authorList>
            <person name="Le Moine Bauer S."/>
            <person name="Sjoeberg A.G."/>
            <person name="L'Haridon S."/>
            <person name="Stokke R."/>
            <person name="Roalkvam I."/>
            <person name="Steen I.H."/>
            <person name="Dahle H."/>
        </authorList>
    </citation>
    <scope>NUCLEOTIDE SEQUENCE [LARGE SCALE GENOMIC DNA]</scope>
    <source>
        <strain evidence="5 6">BAR1</strain>
    </source>
</reference>
<dbReference type="SMART" id="SM00418">
    <property type="entry name" value="HTH_ARSR"/>
    <property type="match status" value="1"/>
</dbReference>
<name>A0A347UF27_9RHOB</name>
<dbReference type="RefSeq" id="WP_118942112.1">
    <property type="nucleotide sequence ID" value="NZ_CP032125.1"/>
</dbReference>
<evidence type="ECO:0000313" key="5">
    <source>
        <dbReference type="EMBL" id="AXX97455.1"/>
    </source>
</evidence>
<dbReference type="AlphaFoldDB" id="A0A347UF27"/>
<evidence type="ECO:0000313" key="6">
    <source>
        <dbReference type="Proteomes" id="UP000261704"/>
    </source>
</evidence>
<dbReference type="GO" id="GO:0003677">
    <property type="term" value="F:DNA binding"/>
    <property type="evidence" value="ECO:0007669"/>
    <property type="project" value="UniProtKB-KW"/>
</dbReference>